<dbReference type="GeneID" id="303561022"/>
<dbReference type="Pfam" id="PF08443">
    <property type="entry name" value="RimK"/>
    <property type="match status" value="2"/>
</dbReference>
<evidence type="ECO:0000256" key="7">
    <source>
        <dbReference type="ARBA" id="ARBA00022036"/>
    </source>
</evidence>
<dbReference type="InterPro" id="IPR011810">
    <property type="entry name" value="Cya_phycin_syn"/>
</dbReference>
<evidence type="ECO:0000256" key="6">
    <source>
        <dbReference type="ARBA" id="ARBA00013005"/>
    </source>
</evidence>
<evidence type="ECO:0000256" key="11">
    <source>
        <dbReference type="ARBA" id="ARBA00031353"/>
    </source>
</evidence>
<reference evidence="17" key="2">
    <citation type="submission" date="2022-06" db="EMBL/GenBank/DDBJ databases">
        <authorList>
            <person name="Holder M.E."/>
            <person name="Ajami N.J."/>
            <person name="Petrosino J.F."/>
        </authorList>
    </citation>
    <scope>NUCLEOTIDE SEQUENCE</scope>
    <source>
        <strain evidence="17">RMA 8861</strain>
    </source>
</reference>
<evidence type="ECO:0000259" key="15">
    <source>
        <dbReference type="PROSITE" id="PS50975"/>
    </source>
</evidence>
<evidence type="ECO:0000256" key="5">
    <source>
        <dbReference type="ARBA" id="ARBA00012968"/>
    </source>
</evidence>
<evidence type="ECO:0000256" key="14">
    <source>
        <dbReference type="PROSITE-ProRule" id="PRU00409"/>
    </source>
</evidence>
<comment type="catalytic activity">
    <reaction evidence="12">
        <text>[L-4-(L-arginin-2-N-yl)aspartate](n)-L-aspartate + L-arginine + ATP = [L-4-(L-arginin-2-N-yl)aspartate](n+1) + ADP + phosphate + H(+)</text>
        <dbReference type="Rhea" id="RHEA:23888"/>
        <dbReference type="Rhea" id="RHEA-COMP:13732"/>
        <dbReference type="Rhea" id="RHEA-COMP:13733"/>
        <dbReference type="ChEBI" id="CHEBI:15378"/>
        <dbReference type="ChEBI" id="CHEBI:30616"/>
        <dbReference type="ChEBI" id="CHEBI:32682"/>
        <dbReference type="ChEBI" id="CHEBI:43474"/>
        <dbReference type="ChEBI" id="CHEBI:137986"/>
        <dbReference type="ChEBI" id="CHEBI:137990"/>
        <dbReference type="ChEBI" id="CHEBI:456216"/>
        <dbReference type="EC" id="6.3.2.30"/>
    </reaction>
</comment>
<proteinExistence type="inferred from homology"/>
<evidence type="ECO:0000256" key="4">
    <source>
        <dbReference type="ARBA" id="ARBA00011738"/>
    </source>
</evidence>
<keyword evidence="19" id="KW-1185">Reference proteome</keyword>
<evidence type="ECO:0000313" key="19">
    <source>
        <dbReference type="Proteomes" id="UP001055437"/>
    </source>
</evidence>
<dbReference type="InterPro" id="IPR013651">
    <property type="entry name" value="ATP-grasp_RimK-type"/>
</dbReference>
<protein>
    <recommendedName>
        <fullName evidence="7">Cyanophycin synthetase</fullName>
        <ecNumber evidence="6">6.3.2.29</ecNumber>
        <ecNumber evidence="5">6.3.2.30</ecNumber>
    </recommendedName>
    <alternativeName>
        <fullName evidence="11">Cyanophycin synthase</fullName>
    </alternativeName>
</protein>
<dbReference type="InterPro" id="IPR018109">
    <property type="entry name" value="Folylpolyglutamate_synth_CS"/>
</dbReference>
<evidence type="ECO:0000256" key="10">
    <source>
        <dbReference type="ARBA" id="ARBA00022840"/>
    </source>
</evidence>
<dbReference type="GO" id="GO:0071160">
    <property type="term" value="F:cyanophycin synthetase activity (L-aspartate-adding)"/>
    <property type="evidence" value="ECO:0007669"/>
    <property type="project" value="UniProtKB-EC"/>
</dbReference>
<comment type="similarity">
    <text evidence="3">In the C-terminal section; belongs to the MurCDEF family.</text>
</comment>
<dbReference type="Gene3D" id="3.30.1490.20">
    <property type="entry name" value="ATP-grasp fold, A domain"/>
    <property type="match status" value="1"/>
</dbReference>
<keyword evidence="10 14" id="KW-0067">ATP-binding</keyword>
<dbReference type="KEGG" id="csep:CP523_10055"/>
<organism evidence="16 18">
    <name type="scientific">Clostridium septicum</name>
    <dbReference type="NCBI Taxonomy" id="1504"/>
    <lineage>
        <taxon>Bacteria</taxon>
        <taxon>Bacillati</taxon>
        <taxon>Bacillota</taxon>
        <taxon>Clostridia</taxon>
        <taxon>Eubacteriales</taxon>
        <taxon>Clostridiaceae</taxon>
        <taxon>Clostridium</taxon>
    </lineage>
</organism>
<comment type="pathway">
    <text evidence="2">Cell wall biogenesis; peptidoglycan biosynthesis.</text>
</comment>
<keyword evidence="9 14" id="KW-0547">Nucleotide-binding</keyword>
<evidence type="ECO:0000256" key="8">
    <source>
        <dbReference type="ARBA" id="ARBA00022598"/>
    </source>
</evidence>
<dbReference type="SUPFAM" id="SSF56059">
    <property type="entry name" value="Glutathione synthetase ATP-binding domain-like"/>
    <property type="match status" value="1"/>
</dbReference>
<keyword evidence="8 17" id="KW-0436">Ligase</keyword>
<dbReference type="GO" id="GO:0004326">
    <property type="term" value="F:tetrahydrofolylpolyglutamate synthase activity"/>
    <property type="evidence" value="ECO:0007669"/>
    <property type="project" value="InterPro"/>
</dbReference>
<dbReference type="InterPro" id="IPR036615">
    <property type="entry name" value="Mur_ligase_C_dom_sf"/>
</dbReference>
<dbReference type="EMBL" id="CP023671">
    <property type="protein sequence ID" value="AYE34717.1"/>
    <property type="molecule type" value="Genomic_DNA"/>
</dbReference>
<dbReference type="Gene3D" id="3.30.470.20">
    <property type="entry name" value="ATP-grasp fold, B domain"/>
    <property type="match status" value="1"/>
</dbReference>
<dbReference type="InterPro" id="IPR004101">
    <property type="entry name" value="Mur_ligase_C"/>
</dbReference>
<dbReference type="InterPro" id="IPR011761">
    <property type="entry name" value="ATP-grasp"/>
</dbReference>
<gene>
    <name evidence="16" type="primary">cphA</name>
    <name evidence="16" type="ORF">CP523_10055</name>
    <name evidence="17" type="ORF">NH397_02395</name>
</gene>
<evidence type="ECO:0000256" key="12">
    <source>
        <dbReference type="ARBA" id="ARBA00048094"/>
    </source>
</evidence>
<dbReference type="PROSITE" id="PS50975">
    <property type="entry name" value="ATP_GRASP"/>
    <property type="match status" value="1"/>
</dbReference>
<dbReference type="InterPro" id="IPR044019">
    <property type="entry name" value="Cyanophycin_syn_N"/>
</dbReference>
<evidence type="ECO:0000313" key="17">
    <source>
        <dbReference type="EMBL" id="USS01313.1"/>
    </source>
</evidence>
<evidence type="ECO:0000256" key="9">
    <source>
        <dbReference type="ARBA" id="ARBA00022741"/>
    </source>
</evidence>
<evidence type="ECO:0000313" key="18">
    <source>
        <dbReference type="Proteomes" id="UP000280586"/>
    </source>
</evidence>
<dbReference type="RefSeq" id="WP_066676573.1">
    <property type="nucleotide sequence ID" value="NZ_CABMIZ010000017.1"/>
</dbReference>
<evidence type="ECO:0000313" key="16">
    <source>
        <dbReference type="EMBL" id="AYE34717.1"/>
    </source>
</evidence>
<name>A0A9N7JN29_CLOSE</name>
<accession>A0A9N7JN29</accession>
<dbReference type="EC" id="6.3.2.29" evidence="6"/>
<feature type="domain" description="ATP-grasp" evidence="15">
    <location>
        <begin position="218"/>
        <end position="470"/>
    </location>
</feature>
<dbReference type="SUPFAM" id="SSF53244">
    <property type="entry name" value="MurD-like peptide ligases, peptide-binding domain"/>
    <property type="match status" value="1"/>
</dbReference>
<dbReference type="Gene3D" id="3.40.1190.10">
    <property type="entry name" value="Mur-like, catalytic domain"/>
    <property type="match status" value="1"/>
</dbReference>
<dbReference type="EMBL" id="CP099799">
    <property type="protein sequence ID" value="USS01313.1"/>
    <property type="molecule type" value="Genomic_DNA"/>
</dbReference>
<dbReference type="PANTHER" id="PTHR23135">
    <property type="entry name" value="MUR LIGASE FAMILY MEMBER"/>
    <property type="match status" value="1"/>
</dbReference>
<comment type="catalytic activity">
    <reaction evidence="13">
        <text>[L-4-(L-arginin-2-N-yl)aspartate](n) + L-aspartate + ATP = [L-4-(L-arginin-2-N-yl)aspartate](n)-L-aspartate + ADP + phosphate + H(+)</text>
        <dbReference type="Rhea" id="RHEA:13277"/>
        <dbReference type="Rhea" id="RHEA-COMP:13728"/>
        <dbReference type="Rhea" id="RHEA-COMP:13733"/>
        <dbReference type="ChEBI" id="CHEBI:15378"/>
        <dbReference type="ChEBI" id="CHEBI:29991"/>
        <dbReference type="ChEBI" id="CHEBI:30616"/>
        <dbReference type="ChEBI" id="CHEBI:43474"/>
        <dbReference type="ChEBI" id="CHEBI:137986"/>
        <dbReference type="ChEBI" id="CHEBI:137990"/>
        <dbReference type="ChEBI" id="CHEBI:456216"/>
        <dbReference type="EC" id="6.3.2.29"/>
    </reaction>
</comment>
<dbReference type="PANTHER" id="PTHR23135:SF18">
    <property type="entry name" value="CYANOPHYCIN SYNTHETASE"/>
    <property type="match status" value="1"/>
</dbReference>
<dbReference type="NCBIfam" id="NF010623">
    <property type="entry name" value="PRK14016.1"/>
    <property type="match status" value="1"/>
</dbReference>
<dbReference type="Pfam" id="PF08245">
    <property type="entry name" value="Mur_ligase_M"/>
    <property type="match status" value="1"/>
</dbReference>
<reference evidence="16 18" key="1">
    <citation type="submission" date="2017-09" db="EMBL/GenBank/DDBJ databases">
        <authorList>
            <person name="Thomas P."/>
            <person name="Seyboldt C."/>
        </authorList>
    </citation>
    <scope>NUCLEOTIDE SEQUENCE [LARGE SCALE GENOMIC DNA]</scope>
    <source>
        <strain evidence="16 18">DSM 7534</strain>
    </source>
</reference>
<dbReference type="OrthoDB" id="9803907at2"/>
<dbReference type="SUPFAM" id="SSF53623">
    <property type="entry name" value="MurD-like peptide ligases, catalytic domain"/>
    <property type="match status" value="1"/>
</dbReference>
<dbReference type="InterPro" id="IPR036565">
    <property type="entry name" value="Mur-like_cat_sf"/>
</dbReference>
<dbReference type="PROSITE" id="PS01011">
    <property type="entry name" value="FOLYLPOLYGLU_SYNT_1"/>
    <property type="match status" value="1"/>
</dbReference>
<dbReference type="Proteomes" id="UP000280586">
    <property type="component" value="Chromosome"/>
</dbReference>
<dbReference type="Gene3D" id="3.90.190.20">
    <property type="entry name" value="Mur ligase, C-terminal domain"/>
    <property type="match status" value="1"/>
</dbReference>
<comment type="subunit">
    <text evidence="4">Homodimer.</text>
</comment>
<dbReference type="EC" id="6.3.2.30" evidence="5"/>
<dbReference type="Pfam" id="PF18921">
    <property type="entry name" value="Cyanophycin_syn"/>
    <property type="match status" value="1"/>
</dbReference>
<dbReference type="InterPro" id="IPR013815">
    <property type="entry name" value="ATP_grasp_subdomain_1"/>
</dbReference>
<evidence type="ECO:0000256" key="1">
    <source>
        <dbReference type="ARBA" id="ARBA00003184"/>
    </source>
</evidence>
<evidence type="ECO:0000256" key="3">
    <source>
        <dbReference type="ARBA" id="ARBA00009060"/>
    </source>
</evidence>
<dbReference type="GO" id="GO:0071161">
    <property type="term" value="F:cyanophycin synthetase activity (L-arginine-adding)"/>
    <property type="evidence" value="ECO:0007669"/>
    <property type="project" value="UniProtKB-EC"/>
</dbReference>
<sequence length="872" mass="97064">MRMIKTKVYDGRNIYSHKKCIRIDVDLEGYCEIPSKNIEDFNFNLVNMIPVLNTHRCGIDEDHGFIKRLKEGTYLAHICEHIIIALQNNLGVEVAYGKSREIEGDLYYIVFQYEYKKVGLEVAQLAIDIINSLIKKEPINLEERVELLKEILREEQVGPSTRAICDSAVKNGLPIIKLGESGFYQIGYGRQGRIIEASIVSNTSCVAVDISCDKLLTKELLEAQNIPVAKGEKIHNLIGLIKSGEKIGYPLVIKPQYGNKGNGVILNINNKYELIESYNKLKNKFKELIVEKYHKGNDYRVCVVDYKVVAASRRIPPFVVGDGVKTVKELIDRLNDNPLRGEDHEKPLTKVKIDKDLVEYLKEQDVNLFTILPKGLKVGLRKNANLSTGGDSIDCTDCICEENKELCIRAAKAIGLDVCGVDICTDDIAVPMIENGVIMEINAAPGLRMHSYPSKGENRFVGDSIVNMLYNGKPQNIPIISITGTNGKTTTTRLVSHIISKMGYNVGMTSTEGVYLNNECIHKGDDTGAQSAKTILLNKEVDVAVLETARGGIIKRGLAYDLADVAIVTNITEDHLGNDGIDTMDDLCFTKSLVAEAVKKDGYVVLNAEDKWTQKIIDRVKANKIYFSKEKDNSLIQENIKKSGIAVYVENNDIKVNNNGKIYKICSLNEVPITLNGTLLFNVENVLAACGALVGLGIDYCMIKNGLSTYTLNSKNNEGRFNYYNINGINIILDYGHNVEGYKAVLSSIKGMTKGKIYGVIGIPGDRNNDMAEEIGKISSDLLDKIIIKEDIDTRGRKVGEIADLILKGIRKNKNNVPSKIILNEVEAFKTALKESYKGDTIVVFFEKLNPLLEVIKQYDYDELNHLRISSL</sequence>
<evidence type="ECO:0000256" key="2">
    <source>
        <dbReference type="ARBA" id="ARBA00004752"/>
    </source>
</evidence>
<dbReference type="GO" id="GO:0046872">
    <property type="term" value="F:metal ion binding"/>
    <property type="evidence" value="ECO:0007669"/>
    <property type="project" value="InterPro"/>
</dbReference>
<dbReference type="GO" id="GO:0005524">
    <property type="term" value="F:ATP binding"/>
    <property type="evidence" value="ECO:0007669"/>
    <property type="project" value="UniProtKB-UniRule"/>
</dbReference>
<dbReference type="NCBIfam" id="TIGR02068">
    <property type="entry name" value="cya_phycin_syn"/>
    <property type="match status" value="1"/>
</dbReference>
<comment type="function">
    <text evidence="1">Catalyzes the ATP-dependent polymerization of arginine and aspartate to multi-L-arginyl-poly-L-aspartic acid (cyanophycin; a water-insoluble reserve polymer).</text>
</comment>
<evidence type="ECO:0000256" key="13">
    <source>
        <dbReference type="ARBA" id="ARBA00048425"/>
    </source>
</evidence>
<dbReference type="Proteomes" id="UP001055437">
    <property type="component" value="Chromosome"/>
</dbReference>
<dbReference type="InterPro" id="IPR013221">
    <property type="entry name" value="Mur_ligase_cen"/>
</dbReference>
<dbReference type="AlphaFoldDB" id="A0A9N7JN29"/>
<dbReference type="Pfam" id="PF02875">
    <property type="entry name" value="Mur_ligase_C"/>
    <property type="match status" value="1"/>
</dbReference>